<dbReference type="Proteomes" id="UP000241118">
    <property type="component" value="Unassembled WGS sequence"/>
</dbReference>
<keyword evidence="2" id="KW-0732">Signal</keyword>
<evidence type="ECO:0000313" key="3">
    <source>
        <dbReference type="EMBL" id="PSL47115.1"/>
    </source>
</evidence>
<organism evidence="3 4">
    <name type="scientific">Saccharothrix carnea</name>
    <dbReference type="NCBI Taxonomy" id="1280637"/>
    <lineage>
        <taxon>Bacteria</taxon>
        <taxon>Bacillati</taxon>
        <taxon>Actinomycetota</taxon>
        <taxon>Actinomycetes</taxon>
        <taxon>Pseudonocardiales</taxon>
        <taxon>Pseudonocardiaceae</taxon>
        <taxon>Saccharothrix</taxon>
    </lineage>
</organism>
<feature type="region of interest" description="Disordered" evidence="1">
    <location>
        <begin position="278"/>
        <end position="324"/>
    </location>
</feature>
<name>A0A2P8HLN3_SACCR</name>
<feature type="compositionally biased region" description="Basic and acidic residues" evidence="1">
    <location>
        <begin position="300"/>
        <end position="310"/>
    </location>
</feature>
<dbReference type="RefSeq" id="WP_106620200.1">
    <property type="nucleotide sequence ID" value="NZ_PYAX01000025.1"/>
</dbReference>
<evidence type="ECO:0000256" key="1">
    <source>
        <dbReference type="SAM" id="MobiDB-lite"/>
    </source>
</evidence>
<feature type="chain" id="PRO_5015134416" evidence="2">
    <location>
        <begin position="30"/>
        <end position="324"/>
    </location>
</feature>
<proteinExistence type="predicted"/>
<dbReference type="EMBL" id="PYAX01000025">
    <property type="protein sequence ID" value="PSL47115.1"/>
    <property type="molecule type" value="Genomic_DNA"/>
</dbReference>
<keyword evidence="4" id="KW-1185">Reference proteome</keyword>
<feature type="compositionally biased region" description="Low complexity" evidence="1">
    <location>
        <begin position="312"/>
        <end position="324"/>
    </location>
</feature>
<protein>
    <submittedName>
        <fullName evidence="3">Uncharacterized protein</fullName>
    </submittedName>
</protein>
<dbReference type="AlphaFoldDB" id="A0A2P8HLN3"/>
<comment type="caution">
    <text evidence="3">The sequence shown here is derived from an EMBL/GenBank/DDBJ whole genome shotgun (WGS) entry which is preliminary data.</text>
</comment>
<feature type="signal peptide" evidence="2">
    <location>
        <begin position="1"/>
        <end position="29"/>
    </location>
</feature>
<sequence>MARRTASALATLSAIVTATVMCTAQNAHADLVMYCVGSGGAVTVPSDLYVPPGESCSLQGTTVTGNVRVAAGSNLVINGGTVNGEVRVAADGYLDTTDTRVEGRVTLAAGGFGLFLDNTDTGGVVVEPKGSATIEGFLFVEQGSKVDGDVTAGVGEVSVTGSEIAGNVSTNAAYFTDLHDTFVDGTLSVLNNATGSVVCGTAVQGKATFAGNLGGVQLGPNGGLDSCASGGYFARDVGISNTTGGRTTLDDNIVNGTLRLTANNPVAEVATNNSIRGGIVGDHSAPTPSGAAAADGVRGTAEERAGERRAKAVASTAAKGAARL</sequence>
<evidence type="ECO:0000256" key="2">
    <source>
        <dbReference type="SAM" id="SignalP"/>
    </source>
</evidence>
<reference evidence="3 4" key="1">
    <citation type="submission" date="2018-03" db="EMBL/GenBank/DDBJ databases">
        <title>Genomic Encyclopedia of Type Strains, Phase III (KMG-III): the genomes of soil and plant-associated and newly described type strains.</title>
        <authorList>
            <person name="Whitman W."/>
        </authorList>
    </citation>
    <scope>NUCLEOTIDE SEQUENCE [LARGE SCALE GENOMIC DNA]</scope>
    <source>
        <strain evidence="3 4">CGMCC 4.7097</strain>
    </source>
</reference>
<accession>A0A2P8HLN3</accession>
<evidence type="ECO:0000313" key="4">
    <source>
        <dbReference type="Proteomes" id="UP000241118"/>
    </source>
</evidence>
<gene>
    <name evidence="3" type="ORF">B0I31_12522</name>
</gene>
<dbReference type="OrthoDB" id="5149096at2"/>